<dbReference type="InterPro" id="IPR029057">
    <property type="entry name" value="PRTase-like"/>
</dbReference>
<dbReference type="NCBIfam" id="NF003549">
    <property type="entry name" value="PRK05205.1-5"/>
    <property type="match status" value="1"/>
</dbReference>
<keyword evidence="5" id="KW-0694">RNA-binding</keyword>
<comment type="subunit">
    <text evidence="5">Homodimer and homohexamer; in equilibrium.</text>
</comment>
<dbReference type="InterPro" id="IPR050137">
    <property type="entry name" value="PyrR_bifunctional"/>
</dbReference>
<comment type="catalytic activity">
    <reaction evidence="5">
        <text>UMP + diphosphate = 5-phospho-alpha-D-ribose 1-diphosphate + uracil</text>
        <dbReference type="Rhea" id="RHEA:13017"/>
        <dbReference type="ChEBI" id="CHEBI:17568"/>
        <dbReference type="ChEBI" id="CHEBI:33019"/>
        <dbReference type="ChEBI" id="CHEBI:57865"/>
        <dbReference type="ChEBI" id="CHEBI:58017"/>
        <dbReference type="EC" id="2.4.2.9"/>
    </reaction>
</comment>
<sequence length="173" mass="19485">MEKKRLLMDQDAIMRAIRRISHEILERNKGLSNALIVGIERRGVILAKRLQAEIERIEGIHIDCESLNVAVYRDDRDARPKEGEPCTIDTTEKTIILVDDVLYTGRTIRAALNALMTAGRPRSIQLAVLVDRGHRELPIRADYVGKNIPTSHLESVRVAVADLDDEEGVTIQE</sequence>
<keyword evidence="3 5" id="KW-0805">Transcription regulation</keyword>
<keyword evidence="9" id="KW-1185">Reference proteome</keyword>
<dbReference type="InterPro" id="IPR000836">
    <property type="entry name" value="PRTase_dom"/>
</dbReference>
<dbReference type="SUPFAM" id="SSF53271">
    <property type="entry name" value="PRTase-like"/>
    <property type="match status" value="1"/>
</dbReference>
<accession>A0A2I1TFV4</accession>
<organism evidence="7 10">
    <name type="scientific">Veillonella parvula</name>
    <name type="common">Staphylococcus parvulus</name>
    <dbReference type="NCBI Taxonomy" id="29466"/>
    <lineage>
        <taxon>Bacteria</taxon>
        <taxon>Bacillati</taxon>
        <taxon>Bacillota</taxon>
        <taxon>Negativicutes</taxon>
        <taxon>Veillonellales</taxon>
        <taxon>Veillonellaceae</taxon>
        <taxon>Veillonella</taxon>
    </lineage>
</organism>
<dbReference type="GO" id="GO:0004845">
    <property type="term" value="F:uracil phosphoribosyltransferase activity"/>
    <property type="evidence" value="ECO:0007669"/>
    <property type="project" value="UniProtKB-UniRule"/>
</dbReference>
<gene>
    <name evidence="5 7" type="primary">pyrR</name>
    <name evidence="8" type="ORF">CYJ21_006545</name>
    <name evidence="7" type="ORF">KHZ90_00330</name>
</gene>
<dbReference type="InterPro" id="IPR023050">
    <property type="entry name" value="PyrR"/>
</dbReference>
<dbReference type="Pfam" id="PF00156">
    <property type="entry name" value="Pribosyltran"/>
    <property type="match status" value="1"/>
</dbReference>
<dbReference type="RefSeq" id="WP_101928847.1">
    <property type="nucleotide sequence ID" value="NZ_JAGZMU010000001.1"/>
</dbReference>
<reference evidence="8" key="2">
    <citation type="submission" date="2017-12" db="EMBL/GenBank/DDBJ databases">
        <authorList>
            <person name="Thomas-White K."/>
            <person name="Wolfe A.J."/>
        </authorList>
    </citation>
    <scope>NUCLEOTIDE SEQUENCE</scope>
    <source>
        <strain evidence="8">UMB0138</strain>
    </source>
</reference>
<dbReference type="Gene3D" id="3.40.50.2020">
    <property type="match status" value="1"/>
</dbReference>
<keyword evidence="5 7" id="KW-0328">Glycosyltransferase</keyword>
<keyword evidence="5 7" id="KW-0808">Transferase</keyword>
<dbReference type="AlphaFoldDB" id="A0A2I1TFV4"/>
<feature type="domain" description="Phosphoribosyltransferase" evidence="6">
    <location>
        <begin position="9"/>
        <end position="149"/>
    </location>
</feature>
<comment type="function">
    <text evidence="5">Also displays a weak uracil phosphoribosyltransferase activity which is not physiologically significant.</text>
</comment>
<dbReference type="EC" id="2.4.2.9" evidence="5"/>
<evidence type="ECO:0000256" key="4">
    <source>
        <dbReference type="ARBA" id="ARBA00023163"/>
    </source>
</evidence>
<comment type="function">
    <text evidence="5">Regulates transcriptional attenuation of the pyrimidine nucleotide (pyr) operon by binding in a uridine-dependent manner to specific sites on pyr mRNA. This disrupts an antiterminator hairpin in the RNA and favors formation of a downstream transcription terminator, leading to a reduced expression of downstream genes.</text>
</comment>
<dbReference type="GO" id="GO:0006353">
    <property type="term" value="P:DNA-templated transcription termination"/>
    <property type="evidence" value="ECO:0007669"/>
    <property type="project" value="UniProtKB-UniRule"/>
</dbReference>
<evidence type="ECO:0000256" key="1">
    <source>
        <dbReference type="ARBA" id="ARBA00005565"/>
    </source>
</evidence>
<reference evidence="8 9" key="4">
    <citation type="submission" date="2024-04" db="EMBL/GenBank/DDBJ databases">
        <title>Na.</title>
        <authorList>
            <person name="Choi B."/>
        </authorList>
    </citation>
    <scope>NUCLEOTIDE SEQUENCE [LARGE SCALE GENOMIC DNA]</scope>
    <source>
        <strain evidence="8 9">UMB0138</strain>
    </source>
</reference>
<dbReference type="EMBL" id="JAGZMU010000001">
    <property type="protein sequence ID" value="MBS4892208.1"/>
    <property type="molecule type" value="Genomic_DNA"/>
</dbReference>
<proteinExistence type="inferred from homology"/>
<dbReference type="Proteomes" id="UP000234197">
    <property type="component" value="Unassembled WGS sequence"/>
</dbReference>
<dbReference type="HAMAP" id="MF_01219">
    <property type="entry name" value="PyrR"/>
    <property type="match status" value="1"/>
</dbReference>
<evidence type="ECO:0000313" key="7">
    <source>
        <dbReference type="EMBL" id="MBS4892208.1"/>
    </source>
</evidence>
<name>A0A2I1TFV4_VEIPA</name>
<dbReference type="Proteomes" id="UP000778864">
    <property type="component" value="Unassembled WGS sequence"/>
</dbReference>
<reference evidence="7" key="3">
    <citation type="submission" date="2021-02" db="EMBL/GenBank/DDBJ databases">
        <title>Infant gut strain persistence is associated with maternal origin, phylogeny, and functional potential including surface adhesion and iron acquisition.</title>
        <authorList>
            <person name="Lou Y.C."/>
        </authorList>
    </citation>
    <scope>NUCLEOTIDE SEQUENCE</scope>
    <source>
        <strain evidence="7">L3_108_031G1_dasL3_108_031G1_concoct_20</strain>
    </source>
</reference>
<evidence type="ECO:0000259" key="6">
    <source>
        <dbReference type="Pfam" id="PF00156"/>
    </source>
</evidence>
<dbReference type="PANTHER" id="PTHR11608:SF0">
    <property type="entry name" value="BIFUNCTIONAL PROTEIN PYRR"/>
    <property type="match status" value="1"/>
</dbReference>
<evidence type="ECO:0000256" key="5">
    <source>
        <dbReference type="HAMAP-Rule" id="MF_01219"/>
    </source>
</evidence>
<comment type="caution">
    <text evidence="7">The sequence shown here is derived from an EMBL/GenBank/DDBJ whole genome shotgun (WGS) entry which is preliminary data.</text>
</comment>
<reference evidence="9" key="1">
    <citation type="submission" date="2017-12" db="EMBL/GenBank/DDBJ databases">
        <title>Phylogenetic diversity of female urinary microbiome.</title>
        <authorList>
            <person name="Thomas-White K."/>
            <person name="Wolfe A.J."/>
        </authorList>
    </citation>
    <scope>NUCLEOTIDE SEQUENCE [LARGE SCALE GENOMIC DNA]</scope>
    <source>
        <strain evidence="9">UMB0138</strain>
    </source>
</reference>
<dbReference type="PANTHER" id="PTHR11608">
    <property type="entry name" value="BIFUNCTIONAL PROTEIN PYRR"/>
    <property type="match status" value="1"/>
</dbReference>
<dbReference type="CDD" id="cd06223">
    <property type="entry name" value="PRTases_typeI"/>
    <property type="match status" value="1"/>
</dbReference>
<evidence type="ECO:0000313" key="10">
    <source>
        <dbReference type="Proteomes" id="UP000778864"/>
    </source>
</evidence>
<evidence type="ECO:0000256" key="3">
    <source>
        <dbReference type="ARBA" id="ARBA00023015"/>
    </source>
</evidence>
<dbReference type="EMBL" id="PKMC02000007">
    <property type="protein sequence ID" value="MEO9178606.1"/>
    <property type="molecule type" value="Genomic_DNA"/>
</dbReference>
<dbReference type="NCBIfam" id="NF003548">
    <property type="entry name" value="PRK05205.1-4"/>
    <property type="match status" value="1"/>
</dbReference>
<evidence type="ECO:0000256" key="2">
    <source>
        <dbReference type="ARBA" id="ARBA00022472"/>
    </source>
</evidence>
<comment type="similarity">
    <text evidence="1 5">Belongs to the purine/pyrimidine phosphoribosyltransferase family. PyrR subfamily.</text>
</comment>
<protein>
    <recommendedName>
        <fullName evidence="5">Bifunctional protein PyrR</fullName>
    </recommendedName>
    <domain>
        <recommendedName>
            <fullName evidence="5">Pyrimidine operon regulatory protein</fullName>
        </recommendedName>
    </domain>
    <domain>
        <recommendedName>
            <fullName evidence="5">Uracil phosphoribosyltransferase</fullName>
            <shortName evidence="5">UPRTase</shortName>
            <ecNumber evidence="5">2.4.2.9</ecNumber>
        </recommendedName>
    </domain>
</protein>
<evidence type="ECO:0000313" key="8">
    <source>
        <dbReference type="EMBL" id="MEO9178606.1"/>
    </source>
</evidence>
<feature type="short sequence motif" description="PRPP-binding" evidence="5">
    <location>
        <begin position="95"/>
        <end position="107"/>
    </location>
</feature>
<keyword evidence="4 5" id="KW-0804">Transcription</keyword>
<dbReference type="FunFam" id="3.40.50.2020:FF:000020">
    <property type="entry name" value="Bifunctional protein PyrR"/>
    <property type="match status" value="1"/>
</dbReference>
<keyword evidence="2 5" id="KW-0806">Transcription termination</keyword>
<dbReference type="GO" id="GO:0003723">
    <property type="term" value="F:RNA binding"/>
    <property type="evidence" value="ECO:0007669"/>
    <property type="project" value="UniProtKB-UniRule"/>
</dbReference>
<evidence type="ECO:0000313" key="9">
    <source>
        <dbReference type="Proteomes" id="UP000234197"/>
    </source>
</evidence>